<evidence type="ECO:0000313" key="3">
    <source>
        <dbReference type="Proteomes" id="UP001139012"/>
    </source>
</evidence>
<dbReference type="Gene3D" id="3.20.20.60">
    <property type="entry name" value="Phosphoenolpyruvate-binding domains"/>
    <property type="match status" value="1"/>
</dbReference>
<comment type="caution">
    <text evidence="1">The sequence shown here is derived from an EMBL/GenBank/DDBJ whole genome shotgun (WGS) entry which is preliminary data.</text>
</comment>
<sequence>MKARIPLRKVMEAGRPLVLPVAQDAFAARLIGRAGFKAFAIGGSAMLAARYGLPDLGIAALGEMVAGIQDIAAASDLPFITDGDDGYGDIKSVVRMIRAYEALGVGAVILEDQARPSKQPGDNPAPAVVAMAEFETKLRAAVDARSSGDMLIIARTDSLTTLGLDGALKRAERSLAAGADGVFIPGLKAHDDLVTVGSAFRGKHQLLALTEDGKAQLPRAQDLFVMGYDLIAYPSYLMLRTTEAMASALAGLLLSTADGSPLPALADFPAARAAFAEAVGLRDWQALDKVARSQASAPAT</sequence>
<evidence type="ECO:0000313" key="2">
    <source>
        <dbReference type="EMBL" id="MCG2670313.1"/>
    </source>
</evidence>
<gene>
    <name evidence="2" type="ORF">L6637_25430</name>
    <name evidence="1" type="ORF">L6654_16595</name>
</gene>
<evidence type="ECO:0000313" key="4">
    <source>
        <dbReference type="Proteomes" id="UP001139054"/>
    </source>
</evidence>
<dbReference type="PANTHER" id="PTHR42905">
    <property type="entry name" value="PHOSPHOENOLPYRUVATE CARBOXYLASE"/>
    <property type="match status" value="1"/>
</dbReference>
<evidence type="ECO:0000313" key="1">
    <source>
        <dbReference type="EMBL" id="MCG2628254.1"/>
    </source>
</evidence>
<reference evidence="1" key="1">
    <citation type="submission" date="2022-01" db="EMBL/GenBank/DDBJ databases">
        <title>Genome sequnece data of strain Bradyrhizobium sp. nov.</title>
        <authorList>
            <person name="Zhang J."/>
        </authorList>
    </citation>
    <scope>NUCLEOTIDE SEQUENCE</scope>
    <source>
        <strain evidence="2">WYCCWR 12774</strain>
        <strain evidence="1">WYCCWR 13023</strain>
    </source>
</reference>
<dbReference type="Pfam" id="PF13714">
    <property type="entry name" value="PEP_mutase"/>
    <property type="match status" value="1"/>
</dbReference>
<dbReference type="InterPro" id="IPR040442">
    <property type="entry name" value="Pyrv_kinase-like_dom_sf"/>
</dbReference>
<keyword evidence="1" id="KW-0456">Lyase</keyword>
<dbReference type="EMBL" id="JAKLUA010000009">
    <property type="protein sequence ID" value="MCG2670313.1"/>
    <property type="molecule type" value="Genomic_DNA"/>
</dbReference>
<name>A0A9X1RCN3_9BRAD</name>
<dbReference type="AlphaFoldDB" id="A0A9X1RCN3"/>
<dbReference type="PANTHER" id="PTHR42905:SF5">
    <property type="entry name" value="CARBOXYVINYL-CARBOXYPHOSPHONATE PHOSPHORYLMUTASE, CHLOROPLASTIC"/>
    <property type="match status" value="1"/>
</dbReference>
<dbReference type="RefSeq" id="WP_128929987.1">
    <property type="nucleotide sequence ID" value="NZ_JAKLTY010000009.1"/>
</dbReference>
<dbReference type="InterPro" id="IPR015813">
    <property type="entry name" value="Pyrv/PenolPyrv_kinase-like_dom"/>
</dbReference>
<dbReference type="CDD" id="cd00377">
    <property type="entry name" value="ICL_PEPM"/>
    <property type="match status" value="1"/>
</dbReference>
<dbReference type="SUPFAM" id="SSF51621">
    <property type="entry name" value="Phosphoenolpyruvate/pyruvate domain"/>
    <property type="match status" value="1"/>
</dbReference>
<keyword evidence="3" id="KW-1185">Reference proteome</keyword>
<dbReference type="EMBL" id="JAKLTY010000009">
    <property type="protein sequence ID" value="MCG2628254.1"/>
    <property type="molecule type" value="Genomic_DNA"/>
</dbReference>
<protein>
    <submittedName>
        <fullName evidence="1">Isocitrate lyase/PEP mutase family protein</fullName>
    </submittedName>
</protein>
<dbReference type="GO" id="GO:0016833">
    <property type="term" value="F:oxo-acid-lyase activity"/>
    <property type="evidence" value="ECO:0007669"/>
    <property type="project" value="UniProtKB-ARBA"/>
</dbReference>
<dbReference type="InterPro" id="IPR039556">
    <property type="entry name" value="ICL/PEPM"/>
</dbReference>
<organism evidence="1 4">
    <name type="scientific">Bradyrhizobium zhengyangense</name>
    <dbReference type="NCBI Taxonomy" id="2911009"/>
    <lineage>
        <taxon>Bacteria</taxon>
        <taxon>Pseudomonadati</taxon>
        <taxon>Pseudomonadota</taxon>
        <taxon>Alphaproteobacteria</taxon>
        <taxon>Hyphomicrobiales</taxon>
        <taxon>Nitrobacteraceae</taxon>
        <taxon>Bradyrhizobium</taxon>
    </lineage>
</organism>
<dbReference type="Proteomes" id="UP001139054">
    <property type="component" value="Unassembled WGS sequence"/>
</dbReference>
<accession>A0A9X1RCN3</accession>
<dbReference type="Proteomes" id="UP001139012">
    <property type="component" value="Unassembled WGS sequence"/>
</dbReference>
<proteinExistence type="predicted"/>